<dbReference type="NCBIfam" id="TIGR00095">
    <property type="entry name" value="16S rRNA (guanine(966)-N(2))-methyltransferase RsmD"/>
    <property type="match status" value="1"/>
</dbReference>
<protein>
    <submittedName>
        <fullName evidence="3">Unannotated protein</fullName>
    </submittedName>
</protein>
<sequence>MRVVAGELRGRKIFAPEGTTTRPTTDMAREAIFNALTSLDVIVNAHVLDLFAGSGALGIEALSRGAKHCTFIERDRDALASLQDNIKKLGLTDRTTVIRADVLVAATKVSGVDLVMADPPYEFKNWQGLLSNITAPLVVAESNREITGLNGWDSLRSKRYGRTHVTYLRRVP</sequence>
<proteinExistence type="predicted"/>
<name>A0A6J6H5Z1_9ZZZZ</name>
<evidence type="ECO:0000313" key="3">
    <source>
        <dbReference type="EMBL" id="CAB4608160.1"/>
    </source>
</evidence>
<dbReference type="EMBL" id="CAEZUN010000145">
    <property type="protein sequence ID" value="CAB4608160.1"/>
    <property type="molecule type" value="Genomic_DNA"/>
</dbReference>
<dbReference type="Gene3D" id="3.40.50.150">
    <property type="entry name" value="Vaccinia Virus protein VP39"/>
    <property type="match status" value="1"/>
</dbReference>
<keyword evidence="1" id="KW-0489">Methyltransferase</keyword>
<dbReference type="GO" id="GO:0031167">
    <property type="term" value="P:rRNA methylation"/>
    <property type="evidence" value="ECO:0007669"/>
    <property type="project" value="InterPro"/>
</dbReference>
<dbReference type="PANTHER" id="PTHR43542:SF1">
    <property type="entry name" value="METHYLTRANSFERASE"/>
    <property type="match status" value="1"/>
</dbReference>
<dbReference type="Pfam" id="PF03602">
    <property type="entry name" value="Cons_hypoth95"/>
    <property type="match status" value="1"/>
</dbReference>
<dbReference type="PANTHER" id="PTHR43542">
    <property type="entry name" value="METHYLTRANSFERASE"/>
    <property type="match status" value="1"/>
</dbReference>
<dbReference type="GO" id="GO:0008168">
    <property type="term" value="F:methyltransferase activity"/>
    <property type="evidence" value="ECO:0007669"/>
    <property type="project" value="UniProtKB-KW"/>
</dbReference>
<dbReference type="PIRSF" id="PIRSF004553">
    <property type="entry name" value="CHP00095"/>
    <property type="match status" value="1"/>
</dbReference>
<dbReference type="InterPro" id="IPR004398">
    <property type="entry name" value="RNA_MeTrfase_RsmD"/>
</dbReference>
<dbReference type="CDD" id="cd02440">
    <property type="entry name" value="AdoMet_MTases"/>
    <property type="match status" value="1"/>
</dbReference>
<evidence type="ECO:0000256" key="2">
    <source>
        <dbReference type="ARBA" id="ARBA00022679"/>
    </source>
</evidence>
<dbReference type="AlphaFoldDB" id="A0A6J6H5Z1"/>
<gene>
    <name evidence="3" type="ORF">UFOPK1826_01100</name>
</gene>
<evidence type="ECO:0000256" key="1">
    <source>
        <dbReference type="ARBA" id="ARBA00022603"/>
    </source>
</evidence>
<reference evidence="3" key="1">
    <citation type="submission" date="2020-05" db="EMBL/GenBank/DDBJ databases">
        <authorList>
            <person name="Chiriac C."/>
            <person name="Salcher M."/>
            <person name="Ghai R."/>
            <person name="Kavagutti S V."/>
        </authorList>
    </citation>
    <scope>NUCLEOTIDE SEQUENCE</scope>
</reference>
<keyword evidence="2" id="KW-0808">Transferase</keyword>
<dbReference type="SUPFAM" id="SSF53335">
    <property type="entry name" value="S-adenosyl-L-methionine-dependent methyltransferases"/>
    <property type="match status" value="1"/>
</dbReference>
<organism evidence="3">
    <name type="scientific">freshwater metagenome</name>
    <dbReference type="NCBI Taxonomy" id="449393"/>
    <lineage>
        <taxon>unclassified sequences</taxon>
        <taxon>metagenomes</taxon>
        <taxon>ecological metagenomes</taxon>
    </lineage>
</organism>
<accession>A0A6J6H5Z1</accession>
<dbReference type="InterPro" id="IPR029063">
    <property type="entry name" value="SAM-dependent_MTases_sf"/>
</dbReference>